<proteinExistence type="predicted"/>
<accession>A0A2P2NGJ8</accession>
<organism evidence="1">
    <name type="scientific">Rhizophora mucronata</name>
    <name type="common">Asiatic mangrove</name>
    <dbReference type="NCBI Taxonomy" id="61149"/>
    <lineage>
        <taxon>Eukaryota</taxon>
        <taxon>Viridiplantae</taxon>
        <taxon>Streptophyta</taxon>
        <taxon>Embryophyta</taxon>
        <taxon>Tracheophyta</taxon>
        <taxon>Spermatophyta</taxon>
        <taxon>Magnoliopsida</taxon>
        <taxon>eudicotyledons</taxon>
        <taxon>Gunneridae</taxon>
        <taxon>Pentapetalae</taxon>
        <taxon>rosids</taxon>
        <taxon>fabids</taxon>
        <taxon>Malpighiales</taxon>
        <taxon>Rhizophoraceae</taxon>
        <taxon>Rhizophora</taxon>
    </lineage>
</organism>
<dbReference type="AlphaFoldDB" id="A0A2P2NGJ8"/>
<evidence type="ECO:0000313" key="1">
    <source>
        <dbReference type="EMBL" id="MBX41584.1"/>
    </source>
</evidence>
<sequence length="39" mass="4399">MGGKQISMAISLLTPHLLSNQTKRQVKNKLQSDALHTFY</sequence>
<name>A0A2P2NGJ8_RHIMU</name>
<protein>
    <submittedName>
        <fullName evidence="1">Uncharacterized protein</fullName>
    </submittedName>
</protein>
<dbReference type="EMBL" id="GGEC01061100">
    <property type="protein sequence ID" value="MBX41584.1"/>
    <property type="molecule type" value="Transcribed_RNA"/>
</dbReference>
<reference evidence="1" key="1">
    <citation type="submission" date="2018-02" db="EMBL/GenBank/DDBJ databases">
        <title>Rhizophora mucronata_Transcriptome.</title>
        <authorList>
            <person name="Meera S.P."/>
            <person name="Sreeshan A."/>
            <person name="Augustine A."/>
        </authorList>
    </citation>
    <scope>NUCLEOTIDE SEQUENCE</scope>
    <source>
        <tissue evidence="1">Leaf</tissue>
    </source>
</reference>